<evidence type="ECO:0000313" key="2">
    <source>
        <dbReference type="Proteomes" id="UP000054270"/>
    </source>
</evidence>
<dbReference type="SUPFAM" id="SSF50370">
    <property type="entry name" value="Ricin B-like lectins"/>
    <property type="match status" value="1"/>
</dbReference>
<dbReference type="AlphaFoldDB" id="A0A0D2PCU1"/>
<dbReference type="EMBL" id="KN817521">
    <property type="protein sequence ID" value="KJA28649.1"/>
    <property type="molecule type" value="Genomic_DNA"/>
</dbReference>
<name>A0A0D2PCU1_HYPSF</name>
<dbReference type="Proteomes" id="UP000054270">
    <property type="component" value="Unassembled WGS sequence"/>
</dbReference>
<keyword evidence="2" id="KW-1185">Reference proteome</keyword>
<dbReference type="Gene3D" id="2.80.10.50">
    <property type="match status" value="1"/>
</dbReference>
<evidence type="ECO:0008006" key="3">
    <source>
        <dbReference type="Google" id="ProtNLM"/>
    </source>
</evidence>
<protein>
    <recommendedName>
        <fullName evidence="3">Carbohydrate-binding module family 13 protein</fullName>
    </recommendedName>
</protein>
<evidence type="ECO:0000313" key="1">
    <source>
        <dbReference type="EMBL" id="KJA28649.1"/>
    </source>
</evidence>
<organism evidence="1 2">
    <name type="scientific">Hypholoma sublateritium (strain FD-334 SS-4)</name>
    <dbReference type="NCBI Taxonomy" id="945553"/>
    <lineage>
        <taxon>Eukaryota</taxon>
        <taxon>Fungi</taxon>
        <taxon>Dikarya</taxon>
        <taxon>Basidiomycota</taxon>
        <taxon>Agaricomycotina</taxon>
        <taxon>Agaricomycetes</taxon>
        <taxon>Agaricomycetidae</taxon>
        <taxon>Agaricales</taxon>
        <taxon>Agaricineae</taxon>
        <taxon>Strophariaceae</taxon>
        <taxon>Hypholoma</taxon>
    </lineage>
</organism>
<proteinExistence type="predicted"/>
<accession>A0A0D2PCU1</accession>
<dbReference type="OrthoDB" id="9895617at2759"/>
<sequence>MIITQTAIEDSGFPAGYFVIRSVATNRLLDVTMDDIEDGTEIGLWPEKEKSLVESFRDPETNNQVFFIDTSGALCSRSAGHAIDIEGDRIVLRHRRPVSLPFPNAYSHPPPRFIYSPQTGEISVEFNSDPTYPAAGVLPSSAWKDKGYLLTSIPLRKPKTIIENAANFISSNIFTPISLLTGSSAPPPARPDEVFNGNIDLTEDEVLEEERGEEAEVDDSPEPGRKVRIVEISASDKKMSDLLLSEKTRSRRRWVVVPLRTKQAKTVSP</sequence>
<dbReference type="STRING" id="945553.A0A0D2PCU1"/>
<dbReference type="InterPro" id="IPR035992">
    <property type="entry name" value="Ricin_B-like_lectins"/>
</dbReference>
<dbReference type="OMA" id="RWIVESL"/>
<gene>
    <name evidence="1" type="ORF">HYPSUDRAFT_129049</name>
</gene>
<reference evidence="2" key="1">
    <citation type="submission" date="2014-04" db="EMBL/GenBank/DDBJ databases">
        <title>Evolutionary Origins and Diversification of the Mycorrhizal Mutualists.</title>
        <authorList>
            <consortium name="DOE Joint Genome Institute"/>
            <consortium name="Mycorrhizal Genomics Consortium"/>
            <person name="Kohler A."/>
            <person name="Kuo A."/>
            <person name="Nagy L.G."/>
            <person name="Floudas D."/>
            <person name="Copeland A."/>
            <person name="Barry K.W."/>
            <person name="Cichocki N."/>
            <person name="Veneault-Fourrey C."/>
            <person name="LaButti K."/>
            <person name="Lindquist E.A."/>
            <person name="Lipzen A."/>
            <person name="Lundell T."/>
            <person name="Morin E."/>
            <person name="Murat C."/>
            <person name="Riley R."/>
            <person name="Ohm R."/>
            <person name="Sun H."/>
            <person name="Tunlid A."/>
            <person name="Henrissat B."/>
            <person name="Grigoriev I.V."/>
            <person name="Hibbett D.S."/>
            <person name="Martin F."/>
        </authorList>
    </citation>
    <scope>NUCLEOTIDE SEQUENCE [LARGE SCALE GENOMIC DNA]</scope>
    <source>
        <strain evidence="2">FD-334 SS-4</strain>
    </source>
</reference>